<dbReference type="OrthoDB" id="668749at2"/>
<accession>A0A0R2CSI3</accession>
<evidence type="ECO:0000256" key="5">
    <source>
        <dbReference type="ARBA" id="ARBA00022692"/>
    </source>
</evidence>
<keyword evidence="10" id="KW-1185">Reference proteome</keyword>
<comment type="subcellular location">
    <subcellularLocation>
        <location evidence="1 8">Cell membrane</location>
        <topology evidence="1 8">Multi-pass membrane protein</topology>
    </subcellularLocation>
</comment>
<sequence>MLVVVIILIALFGAFVRTVFGFGEALVTMPLLALVGFKLSSATALIGALGLLVALPATIRSRAHIDFAVVRRLVLGSLIGVPIGILLLKLVPTRLILQLFGLFLISYGSYQLWQLWRGKPKKARLQAARWDYLAGLISGALGSAYNSHGVPVVIYGTLKRWPVNQLRGILQAHFVCVGVIVVSSQVAAGFWNGEVVQLLLIIIPLLAVVIPFGNWLSSRIPQATLVKYIYLLLVIFGGLLVFKSLN</sequence>
<dbReference type="GO" id="GO:0005886">
    <property type="term" value="C:plasma membrane"/>
    <property type="evidence" value="ECO:0007669"/>
    <property type="project" value="UniProtKB-SubCell"/>
</dbReference>
<dbReference type="PATRIC" id="fig|1423796.3.peg.275"/>
<evidence type="ECO:0000256" key="2">
    <source>
        <dbReference type="ARBA" id="ARBA00009142"/>
    </source>
</evidence>
<feature type="transmembrane region" description="Helical" evidence="8">
    <location>
        <begin position="96"/>
        <end position="116"/>
    </location>
</feature>
<dbReference type="PANTHER" id="PTHR30269">
    <property type="entry name" value="TRANSMEMBRANE PROTEIN YFCA"/>
    <property type="match status" value="1"/>
</dbReference>
<proteinExistence type="inferred from homology"/>
<evidence type="ECO:0000256" key="1">
    <source>
        <dbReference type="ARBA" id="ARBA00004651"/>
    </source>
</evidence>
<feature type="transmembrane region" description="Helical" evidence="8">
    <location>
        <begin position="69"/>
        <end position="90"/>
    </location>
</feature>
<evidence type="ECO:0000256" key="8">
    <source>
        <dbReference type="RuleBase" id="RU363041"/>
    </source>
</evidence>
<name>A0A0R2CSI3_9LACO</name>
<dbReference type="EMBL" id="AYYI01000087">
    <property type="protein sequence ID" value="KRM94696.1"/>
    <property type="molecule type" value="Genomic_DNA"/>
</dbReference>
<evidence type="ECO:0000313" key="10">
    <source>
        <dbReference type="Proteomes" id="UP000051638"/>
    </source>
</evidence>
<dbReference type="Proteomes" id="UP000051638">
    <property type="component" value="Unassembled WGS sequence"/>
</dbReference>
<gene>
    <name evidence="9" type="ORF">FC24_GL000264</name>
</gene>
<protein>
    <recommendedName>
        <fullName evidence="8">Probable membrane transporter protein</fullName>
    </recommendedName>
</protein>
<feature type="transmembrane region" description="Helical" evidence="8">
    <location>
        <begin position="31"/>
        <end position="57"/>
    </location>
</feature>
<keyword evidence="5 8" id="KW-0812">Transmembrane</keyword>
<evidence type="ECO:0000256" key="7">
    <source>
        <dbReference type="ARBA" id="ARBA00023136"/>
    </source>
</evidence>
<evidence type="ECO:0000313" key="9">
    <source>
        <dbReference type="EMBL" id="KRM94696.1"/>
    </source>
</evidence>
<dbReference type="PANTHER" id="PTHR30269:SF37">
    <property type="entry name" value="MEMBRANE TRANSPORTER PROTEIN"/>
    <property type="match status" value="1"/>
</dbReference>
<comment type="similarity">
    <text evidence="2 8">Belongs to the 4-toluene sulfonate uptake permease (TSUP) (TC 2.A.102) family.</text>
</comment>
<dbReference type="AlphaFoldDB" id="A0A0R2CSI3"/>
<dbReference type="InterPro" id="IPR052017">
    <property type="entry name" value="TSUP"/>
</dbReference>
<comment type="caution">
    <text evidence="9">The sequence shown here is derived from an EMBL/GenBank/DDBJ whole genome shotgun (WGS) entry which is preliminary data.</text>
</comment>
<dbReference type="STRING" id="1423796.FC24_GL000264"/>
<feature type="transmembrane region" description="Helical" evidence="8">
    <location>
        <begin position="197"/>
        <end position="216"/>
    </location>
</feature>
<keyword evidence="6 8" id="KW-1133">Transmembrane helix</keyword>
<keyword evidence="4 8" id="KW-1003">Cell membrane</keyword>
<evidence type="ECO:0000256" key="6">
    <source>
        <dbReference type="ARBA" id="ARBA00022989"/>
    </source>
</evidence>
<keyword evidence="7 8" id="KW-0472">Membrane</keyword>
<feature type="transmembrane region" description="Helical" evidence="8">
    <location>
        <begin position="228"/>
        <end position="245"/>
    </location>
</feature>
<dbReference type="Pfam" id="PF01925">
    <property type="entry name" value="TauE"/>
    <property type="match status" value="1"/>
</dbReference>
<keyword evidence="3" id="KW-0813">Transport</keyword>
<dbReference type="RefSeq" id="WP_057874705.1">
    <property type="nucleotide sequence ID" value="NZ_AYYI01000087.1"/>
</dbReference>
<dbReference type="InterPro" id="IPR002781">
    <property type="entry name" value="TM_pro_TauE-like"/>
</dbReference>
<organism evidence="9 10">
    <name type="scientific">Loigolactobacillus rennini DSM 20253</name>
    <dbReference type="NCBI Taxonomy" id="1423796"/>
    <lineage>
        <taxon>Bacteria</taxon>
        <taxon>Bacillati</taxon>
        <taxon>Bacillota</taxon>
        <taxon>Bacilli</taxon>
        <taxon>Lactobacillales</taxon>
        <taxon>Lactobacillaceae</taxon>
        <taxon>Loigolactobacillus</taxon>
    </lineage>
</organism>
<evidence type="ECO:0000256" key="3">
    <source>
        <dbReference type="ARBA" id="ARBA00022448"/>
    </source>
</evidence>
<evidence type="ECO:0000256" key="4">
    <source>
        <dbReference type="ARBA" id="ARBA00022475"/>
    </source>
</evidence>
<reference evidence="9 10" key="1">
    <citation type="journal article" date="2015" name="Genome Announc.">
        <title>Expanding the biotechnology potential of lactobacilli through comparative genomics of 213 strains and associated genera.</title>
        <authorList>
            <person name="Sun Z."/>
            <person name="Harris H.M."/>
            <person name="McCann A."/>
            <person name="Guo C."/>
            <person name="Argimon S."/>
            <person name="Zhang W."/>
            <person name="Yang X."/>
            <person name="Jeffery I.B."/>
            <person name="Cooney J.C."/>
            <person name="Kagawa T.F."/>
            <person name="Liu W."/>
            <person name="Song Y."/>
            <person name="Salvetti E."/>
            <person name="Wrobel A."/>
            <person name="Rasinkangas P."/>
            <person name="Parkhill J."/>
            <person name="Rea M.C."/>
            <person name="O'Sullivan O."/>
            <person name="Ritari J."/>
            <person name="Douillard F.P."/>
            <person name="Paul Ross R."/>
            <person name="Yang R."/>
            <person name="Briner A.E."/>
            <person name="Felis G.E."/>
            <person name="de Vos W.M."/>
            <person name="Barrangou R."/>
            <person name="Klaenhammer T.R."/>
            <person name="Caufield P.W."/>
            <person name="Cui Y."/>
            <person name="Zhang H."/>
            <person name="O'Toole P.W."/>
        </authorList>
    </citation>
    <scope>NUCLEOTIDE SEQUENCE [LARGE SCALE GENOMIC DNA]</scope>
    <source>
        <strain evidence="9 10">DSM 20253</strain>
    </source>
</reference>
<feature type="transmembrane region" description="Helical" evidence="8">
    <location>
        <begin position="169"/>
        <end position="191"/>
    </location>
</feature>